<evidence type="ECO:0000313" key="5">
    <source>
        <dbReference type="Proteomes" id="UP000507245"/>
    </source>
</evidence>
<evidence type="ECO:0000313" key="3">
    <source>
        <dbReference type="EMBL" id="CAB4314052.1"/>
    </source>
</evidence>
<accession>A0A6J5XPJ8</accession>
<dbReference type="Pfam" id="PF10551">
    <property type="entry name" value="MULE"/>
    <property type="match status" value="1"/>
</dbReference>
<organism evidence="3 5">
    <name type="scientific">Prunus armeniaca</name>
    <name type="common">Apricot</name>
    <name type="synonym">Armeniaca vulgaris</name>
    <dbReference type="NCBI Taxonomy" id="36596"/>
    <lineage>
        <taxon>Eukaryota</taxon>
        <taxon>Viridiplantae</taxon>
        <taxon>Streptophyta</taxon>
        <taxon>Embryophyta</taxon>
        <taxon>Tracheophyta</taxon>
        <taxon>Spermatophyta</taxon>
        <taxon>Magnoliopsida</taxon>
        <taxon>eudicotyledons</taxon>
        <taxon>Gunneridae</taxon>
        <taxon>Pentapetalae</taxon>
        <taxon>rosids</taxon>
        <taxon>fabids</taxon>
        <taxon>Rosales</taxon>
        <taxon>Rosaceae</taxon>
        <taxon>Amygdaloideae</taxon>
        <taxon>Amygdaleae</taxon>
        <taxon>Prunus</taxon>
    </lineage>
</organism>
<evidence type="ECO:0000313" key="2">
    <source>
        <dbReference type="EMBL" id="CAB4283585.1"/>
    </source>
</evidence>
<keyword evidence="5" id="KW-1185">Reference proteome</keyword>
<dbReference type="Proteomes" id="UP000507245">
    <property type="component" value="Unassembled WGS sequence"/>
</dbReference>
<name>A0A6J5XPJ8_PRUAR</name>
<gene>
    <name evidence="2" type="ORF">CURHAP_LOCUS38377</name>
    <name evidence="3" type="ORF">ORAREDHAP_LOCUS38054</name>
</gene>
<evidence type="ECO:0000259" key="1">
    <source>
        <dbReference type="Pfam" id="PF10551"/>
    </source>
</evidence>
<dbReference type="PANTHER" id="PTHR31973">
    <property type="entry name" value="POLYPROTEIN, PUTATIVE-RELATED"/>
    <property type="match status" value="1"/>
</dbReference>
<evidence type="ECO:0000313" key="4">
    <source>
        <dbReference type="Proteomes" id="UP000507222"/>
    </source>
</evidence>
<dbReference type="EMBL" id="CAEKKB010000006">
    <property type="protein sequence ID" value="CAB4314052.1"/>
    <property type="molecule type" value="Genomic_DNA"/>
</dbReference>
<protein>
    <recommendedName>
        <fullName evidence="1">MULE transposase domain-containing protein</fullName>
    </recommendedName>
</protein>
<reference evidence="3 4" key="2">
    <citation type="submission" date="2020-05" db="EMBL/GenBank/DDBJ databases">
        <authorList>
            <person name="Campoy J."/>
            <person name="Schneeberger K."/>
            <person name="Spophaly S."/>
        </authorList>
    </citation>
    <scope>NUCLEOTIDE SEQUENCE [LARGE SCALE GENOMIC DNA]</scope>
    <source>
        <strain evidence="3">PruArmRojPasFocal</strain>
    </source>
</reference>
<feature type="domain" description="MULE transposase" evidence="1">
    <location>
        <begin position="37"/>
        <end position="115"/>
    </location>
</feature>
<proteinExistence type="predicted"/>
<dbReference type="OrthoDB" id="1164063at2759"/>
<dbReference type="InterPro" id="IPR018289">
    <property type="entry name" value="MULE_transposase_dom"/>
</dbReference>
<dbReference type="PANTHER" id="PTHR31973:SF199">
    <property type="entry name" value="SWIM-TYPE DOMAIN-CONTAINING PROTEIN"/>
    <property type="match status" value="1"/>
</dbReference>
<sequence>MIKIEAPYFQRLYVCLDAYRKDFLARCRPIIGVYECHLKGIFQGQFLVVVGINANYNIYPIAYVVAKLETKETWCWFLQLLIEDLGLVSVHGLDVAFDLVVPKAAHSWCVRHLYGNFKTLHKGKVLKDLLWNAAKAPNVAEFECEMNKMKELESGEAAHDC</sequence>
<reference evidence="5" key="1">
    <citation type="journal article" date="2020" name="Genome Biol.">
        <title>Gamete binning: chromosome-level and haplotype-resolved genome assembly enabled by high-throughput single-cell sequencing of gamete genomes.</title>
        <authorList>
            <person name="Campoy J.A."/>
            <person name="Sun H."/>
            <person name="Goel M."/>
            <person name="Jiao W.-B."/>
            <person name="Folz-Donahue K."/>
            <person name="Wang N."/>
            <person name="Rubio M."/>
            <person name="Liu C."/>
            <person name="Kukat C."/>
            <person name="Ruiz D."/>
            <person name="Huettel B."/>
            <person name="Schneeberger K."/>
        </authorList>
    </citation>
    <scope>NUCLEOTIDE SEQUENCE [LARGE SCALE GENOMIC DNA]</scope>
    <source>
        <strain evidence="5">cv. Rojo Pasion</strain>
    </source>
</reference>
<dbReference type="AlphaFoldDB" id="A0A6J5XPJ8"/>
<dbReference type="Proteomes" id="UP000507222">
    <property type="component" value="Unassembled WGS sequence"/>
</dbReference>
<dbReference type="EMBL" id="CAEKDK010000006">
    <property type="protein sequence ID" value="CAB4283585.1"/>
    <property type="molecule type" value="Genomic_DNA"/>
</dbReference>